<evidence type="ECO:0000313" key="3">
    <source>
        <dbReference type="Proteomes" id="UP000678228"/>
    </source>
</evidence>
<feature type="transmembrane region" description="Helical" evidence="1">
    <location>
        <begin position="6"/>
        <end position="30"/>
    </location>
</feature>
<comment type="caution">
    <text evidence="2">The sequence shown here is derived from an EMBL/GenBank/DDBJ whole genome shotgun (WGS) entry which is preliminary data.</text>
</comment>
<keyword evidence="1" id="KW-0472">Membrane</keyword>
<keyword evidence="1" id="KW-1133">Transmembrane helix</keyword>
<dbReference type="Proteomes" id="UP000678228">
    <property type="component" value="Unassembled WGS sequence"/>
</dbReference>
<reference evidence="2" key="1">
    <citation type="submission" date="2021-03" db="EMBL/GenBank/DDBJ databases">
        <title>Bacillus suaedae sp. nov., isolated from Suaeda aralocaspica.</title>
        <authorList>
            <person name="Lei R.F.R."/>
        </authorList>
    </citation>
    <scope>NUCLEOTIDE SEQUENCE</scope>
    <source>
        <strain evidence="2">YZJH907-2</strain>
    </source>
</reference>
<organism evidence="2 3">
    <name type="scientific">Halalkalibacter suaedae</name>
    <dbReference type="NCBI Taxonomy" id="2822140"/>
    <lineage>
        <taxon>Bacteria</taxon>
        <taxon>Bacillati</taxon>
        <taxon>Bacillota</taxon>
        <taxon>Bacilli</taxon>
        <taxon>Bacillales</taxon>
        <taxon>Bacillaceae</taxon>
        <taxon>Halalkalibacter</taxon>
    </lineage>
</organism>
<evidence type="ECO:0000313" key="2">
    <source>
        <dbReference type="EMBL" id="MBP3950660.1"/>
    </source>
</evidence>
<sequence>MREEIWIIIVVFVLFLLIGVAGALAFFFLFKGKKRKALWSLVIGLVLIIVYIVSMFSIKL</sequence>
<gene>
    <name evidence="2" type="ORF">J7W16_05890</name>
</gene>
<evidence type="ECO:0000256" key="1">
    <source>
        <dbReference type="SAM" id="Phobius"/>
    </source>
</evidence>
<feature type="transmembrane region" description="Helical" evidence="1">
    <location>
        <begin position="37"/>
        <end position="58"/>
    </location>
</feature>
<accession>A0A940WQH5</accession>
<dbReference type="AlphaFoldDB" id="A0A940WQH5"/>
<protein>
    <submittedName>
        <fullName evidence="2">Uncharacterized protein</fullName>
    </submittedName>
</protein>
<name>A0A940WQH5_9BACI</name>
<keyword evidence="3" id="KW-1185">Reference proteome</keyword>
<dbReference type="EMBL" id="JAGKSQ010000002">
    <property type="protein sequence ID" value="MBP3950660.1"/>
    <property type="molecule type" value="Genomic_DNA"/>
</dbReference>
<dbReference type="RefSeq" id="WP_210596346.1">
    <property type="nucleotide sequence ID" value="NZ_JAGKSQ010000002.1"/>
</dbReference>
<proteinExistence type="predicted"/>
<keyword evidence="1" id="KW-0812">Transmembrane</keyword>